<sequence length="174" mass="17920">MPNTSSAILSLYINLFLLSGARSQSPAPAPSPSPDCAAALRTLSPCSTYVEAGSNLTRPKKGCCGGLEDVLDAEPGCLCRLIDNYDGFGVRVDTTRVLMLLTACRVDAPPASLCAVVGLPIASLPPSRGLEEAASSASAAPAAAPPRNNNGGLRFRETLMESSLLVLPFAAAIF</sequence>
<dbReference type="Gene3D" id="1.10.110.10">
    <property type="entry name" value="Plant lipid-transfer and hydrophobic proteins"/>
    <property type="match status" value="1"/>
</dbReference>
<evidence type="ECO:0000313" key="7">
    <source>
        <dbReference type="EMBL" id="WOL14722.1"/>
    </source>
</evidence>
<organism evidence="7 8">
    <name type="scientific">Canna indica</name>
    <name type="common">Indian-shot</name>
    <dbReference type="NCBI Taxonomy" id="4628"/>
    <lineage>
        <taxon>Eukaryota</taxon>
        <taxon>Viridiplantae</taxon>
        <taxon>Streptophyta</taxon>
        <taxon>Embryophyta</taxon>
        <taxon>Tracheophyta</taxon>
        <taxon>Spermatophyta</taxon>
        <taxon>Magnoliopsida</taxon>
        <taxon>Liliopsida</taxon>
        <taxon>Zingiberales</taxon>
        <taxon>Cannaceae</taxon>
        <taxon>Canna</taxon>
    </lineage>
</organism>
<dbReference type="InterPro" id="IPR016140">
    <property type="entry name" value="Bifunc_inhib/LTP/seed_store"/>
</dbReference>
<dbReference type="Proteomes" id="UP001327560">
    <property type="component" value="Chromosome 7"/>
</dbReference>
<dbReference type="InterPro" id="IPR036312">
    <property type="entry name" value="Bifun_inhib/LTP/seed_sf"/>
</dbReference>
<name>A0AAQ3KWA1_9LILI</name>
<keyword evidence="3" id="KW-1015">Disulfide bond</keyword>
<evidence type="ECO:0000259" key="6">
    <source>
        <dbReference type="SMART" id="SM00499"/>
    </source>
</evidence>
<evidence type="ECO:0000256" key="1">
    <source>
        <dbReference type="ARBA" id="ARBA00009748"/>
    </source>
</evidence>
<dbReference type="InterPro" id="IPR043325">
    <property type="entry name" value="LTSS"/>
</dbReference>
<feature type="chain" id="PRO_5042814812" evidence="5">
    <location>
        <begin position="24"/>
        <end position="174"/>
    </location>
</feature>
<proteinExistence type="inferred from homology"/>
<dbReference type="SUPFAM" id="SSF47699">
    <property type="entry name" value="Bifunctional inhibitor/lipid-transfer protein/seed storage 2S albumin"/>
    <property type="match status" value="1"/>
</dbReference>
<dbReference type="SMART" id="SM00499">
    <property type="entry name" value="AAI"/>
    <property type="match status" value="1"/>
</dbReference>
<dbReference type="AlphaFoldDB" id="A0AAQ3KWA1"/>
<evidence type="ECO:0000256" key="4">
    <source>
        <dbReference type="ARBA" id="ARBA00023180"/>
    </source>
</evidence>
<dbReference type="PANTHER" id="PTHR33044">
    <property type="entry name" value="BIFUNCTIONAL INHIBITOR/LIPID-TRANSFER PROTEIN/SEED STORAGE 2S ALBUMIN SUPERFAMILY PROTEIN-RELATED"/>
    <property type="match status" value="1"/>
</dbReference>
<evidence type="ECO:0000256" key="5">
    <source>
        <dbReference type="SAM" id="SignalP"/>
    </source>
</evidence>
<keyword evidence="2 5" id="KW-0732">Signal</keyword>
<keyword evidence="4" id="KW-0325">Glycoprotein</keyword>
<feature type="domain" description="Bifunctional inhibitor/plant lipid transfer protein/seed storage helical" evidence="6">
    <location>
        <begin position="36"/>
        <end position="114"/>
    </location>
</feature>
<keyword evidence="8" id="KW-1185">Reference proteome</keyword>
<evidence type="ECO:0000256" key="2">
    <source>
        <dbReference type="ARBA" id="ARBA00022729"/>
    </source>
</evidence>
<evidence type="ECO:0000256" key="3">
    <source>
        <dbReference type="ARBA" id="ARBA00023157"/>
    </source>
</evidence>
<comment type="similarity">
    <text evidence="1">Belongs to the plant LTP family.</text>
</comment>
<gene>
    <name evidence="7" type="ORF">Cni_G23503</name>
</gene>
<reference evidence="7 8" key="1">
    <citation type="submission" date="2023-10" db="EMBL/GenBank/DDBJ databases">
        <title>Chromosome-scale genome assembly provides insights into flower coloration mechanisms of Canna indica.</title>
        <authorList>
            <person name="Li C."/>
        </authorList>
    </citation>
    <scope>NUCLEOTIDE SEQUENCE [LARGE SCALE GENOMIC DNA]</scope>
    <source>
        <tissue evidence="7">Flower</tissue>
    </source>
</reference>
<feature type="signal peptide" evidence="5">
    <location>
        <begin position="1"/>
        <end position="23"/>
    </location>
</feature>
<dbReference type="EMBL" id="CP136896">
    <property type="protein sequence ID" value="WOL14722.1"/>
    <property type="molecule type" value="Genomic_DNA"/>
</dbReference>
<accession>A0AAQ3KWA1</accession>
<dbReference type="CDD" id="cd00010">
    <property type="entry name" value="AAI_LTSS"/>
    <property type="match status" value="1"/>
</dbReference>
<dbReference type="Pfam" id="PF14368">
    <property type="entry name" value="LTP_2"/>
    <property type="match status" value="1"/>
</dbReference>
<protein>
    <submittedName>
        <fullName evidence="7">Non-specific lipid-transfer protein-like protein</fullName>
    </submittedName>
</protein>
<evidence type="ECO:0000313" key="8">
    <source>
        <dbReference type="Proteomes" id="UP001327560"/>
    </source>
</evidence>